<evidence type="ECO:0000313" key="3">
    <source>
        <dbReference type="Proteomes" id="UP000015241"/>
    </source>
</evidence>
<sequence>MKSDIPGNREILPDAYDANVSGPGALRAQRVGIIPWMLITGLVVSIPAYIAHGLWANARFNCILTPILVVADLGYLFLAVAIFLR</sequence>
<protein>
    <submittedName>
        <fullName evidence="2">Uncharacterized protein</fullName>
    </submittedName>
</protein>
<proteinExistence type="predicted"/>
<keyword evidence="1" id="KW-0472">Membrane</keyword>
<dbReference type="EMBL" id="KE504247">
    <property type="protein sequence ID" value="EPS94022.1"/>
    <property type="molecule type" value="Genomic_DNA"/>
</dbReference>
<keyword evidence="1" id="KW-0812">Transmembrane</keyword>
<keyword evidence="3" id="KW-1185">Reference proteome</keyword>
<organism evidence="2 3">
    <name type="scientific">Fomitopsis schrenkii</name>
    <name type="common">Brown rot fungus</name>
    <dbReference type="NCBI Taxonomy" id="2126942"/>
    <lineage>
        <taxon>Eukaryota</taxon>
        <taxon>Fungi</taxon>
        <taxon>Dikarya</taxon>
        <taxon>Basidiomycota</taxon>
        <taxon>Agaricomycotina</taxon>
        <taxon>Agaricomycetes</taxon>
        <taxon>Polyporales</taxon>
        <taxon>Fomitopsis</taxon>
    </lineage>
</organism>
<dbReference type="Proteomes" id="UP000015241">
    <property type="component" value="Unassembled WGS sequence"/>
</dbReference>
<dbReference type="OrthoDB" id="9986677at2759"/>
<feature type="transmembrane region" description="Helical" evidence="1">
    <location>
        <begin position="33"/>
        <end position="51"/>
    </location>
</feature>
<reference evidence="2 3" key="1">
    <citation type="journal article" date="2012" name="Science">
        <title>The Paleozoic origin of enzymatic lignin decomposition reconstructed from 31 fungal genomes.</title>
        <authorList>
            <person name="Floudas D."/>
            <person name="Binder M."/>
            <person name="Riley R."/>
            <person name="Barry K."/>
            <person name="Blanchette R.A."/>
            <person name="Henrissat B."/>
            <person name="Martinez A.T."/>
            <person name="Otillar R."/>
            <person name="Spatafora J.W."/>
            <person name="Yadav J.S."/>
            <person name="Aerts A."/>
            <person name="Benoit I."/>
            <person name="Boyd A."/>
            <person name="Carlson A."/>
            <person name="Copeland A."/>
            <person name="Coutinho P.M."/>
            <person name="de Vries R.P."/>
            <person name="Ferreira P."/>
            <person name="Findley K."/>
            <person name="Foster B."/>
            <person name="Gaskell J."/>
            <person name="Glotzer D."/>
            <person name="Gorecki P."/>
            <person name="Heitman J."/>
            <person name="Hesse C."/>
            <person name="Hori C."/>
            <person name="Igarashi K."/>
            <person name="Jurgens J.A."/>
            <person name="Kallen N."/>
            <person name="Kersten P."/>
            <person name="Kohler A."/>
            <person name="Kuees U."/>
            <person name="Kumar T.K.A."/>
            <person name="Kuo A."/>
            <person name="LaButti K."/>
            <person name="Larrondo L.F."/>
            <person name="Lindquist E."/>
            <person name="Ling A."/>
            <person name="Lombard V."/>
            <person name="Lucas S."/>
            <person name="Lundell T."/>
            <person name="Martin R."/>
            <person name="McLaughlin D.J."/>
            <person name="Morgenstern I."/>
            <person name="Morin E."/>
            <person name="Murat C."/>
            <person name="Nagy L.G."/>
            <person name="Nolan M."/>
            <person name="Ohm R.A."/>
            <person name="Patyshakuliyeva A."/>
            <person name="Rokas A."/>
            <person name="Ruiz-Duenas F.J."/>
            <person name="Sabat G."/>
            <person name="Salamov A."/>
            <person name="Samejima M."/>
            <person name="Schmutz J."/>
            <person name="Slot J.C."/>
            <person name="St John F."/>
            <person name="Stenlid J."/>
            <person name="Sun H."/>
            <person name="Sun S."/>
            <person name="Syed K."/>
            <person name="Tsang A."/>
            <person name="Wiebenga A."/>
            <person name="Young D."/>
            <person name="Pisabarro A."/>
            <person name="Eastwood D.C."/>
            <person name="Martin F."/>
            <person name="Cullen D."/>
            <person name="Grigoriev I.V."/>
            <person name="Hibbett D.S."/>
        </authorList>
    </citation>
    <scope>NUCLEOTIDE SEQUENCE</scope>
    <source>
        <strain evidence="3">FP-58527</strain>
    </source>
</reference>
<keyword evidence="1" id="KW-1133">Transmembrane helix</keyword>
<dbReference type="InParanoid" id="S8DMY2"/>
<name>S8DMY2_FOMSC</name>
<evidence type="ECO:0000313" key="2">
    <source>
        <dbReference type="EMBL" id="EPS94022.1"/>
    </source>
</evidence>
<evidence type="ECO:0000256" key="1">
    <source>
        <dbReference type="SAM" id="Phobius"/>
    </source>
</evidence>
<accession>S8DMY2</accession>
<feature type="transmembrane region" description="Helical" evidence="1">
    <location>
        <begin position="63"/>
        <end position="84"/>
    </location>
</feature>
<dbReference type="HOGENOM" id="CLU_2512659_0_0_1"/>
<gene>
    <name evidence="2" type="ORF">FOMPIDRAFT_1055450</name>
</gene>
<dbReference type="AlphaFoldDB" id="S8DMY2"/>